<gene>
    <name evidence="2" type="ORF">CZ674_08300</name>
</gene>
<name>A0A1R4G2K2_9MICO</name>
<dbReference type="Pfam" id="PF07179">
    <property type="entry name" value="SseB"/>
    <property type="match status" value="1"/>
</dbReference>
<keyword evidence="3" id="KW-1185">Reference proteome</keyword>
<dbReference type="Proteomes" id="UP000195787">
    <property type="component" value="Unassembled WGS sequence"/>
</dbReference>
<evidence type="ECO:0000313" key="3">
    <source>
        <dbReference type="Proteomes" id="UP000195787"/>
    </source>
</evidence>
<evidence type="ECO:0000259" key="1">
    <source>
        <dbReference type="Pfam" id="PF07179"/>
    </source>
</evidence>
<proteinExistence type="predicted"/>
<dbReference type="EMBL" id="FUHU01000036">
    <property type="protein sequence ID" value="SJM62396.1"/>
    <property type="molecule type" value="Genomic_DNA"/>
</dbReference>
<accession>A0A1R4G2K2</accession>
<sequence length="113" mass="11925">MPTALETALQAIDATEHDAAWALVREAELVVPAVVADPKNPASGRYLTIQHGDLTVVLAFTSQKKVGGFRTQTKRAFKTTGEQLAAGVPEGAAIGLNLGQPDSRLFLNEVITA</sequence>
<dbReference type="OrthoDB" id="5113969at2"/>
<evidence type="ECO:0000313" key="2">
    <source>
        <dbReference type="EMBL" id="SJM62396.1"/>
    </source>
</evidence>
<protein>
    <recommendedName>
        <fullName evidence="1">SseB protein N-terminal domain-containing protein</fullName>
    </recommendedName>
</protein>
<reference evidence="2 3" key="1">
    <citation type="submission" date="2017-02" db="EMBL/GenBank/DDBJ databases">
        <authorList>
            <person name="Peterson S.W."/>
        </authorList>
    </citation>
    <scope>NUCLEOTIDE SEQUENCE [LARGE SCALE GENOMIC DNA]</scope>
    <source>
        <strain evidence="2 3">LMG 22410</strain>
    </source>
</reference>
<organism evidence="2 3">
    <name type="scientific">Agrococcus casei LMG 22410</name>
    <dbReference type="NCBI Taxonomy" id="1255656"/>
    <lineage>
        <taxon>Bacteria</taxon>
        <taxon>Bacillati</taxon>
        <taxon>Actinomycetota</taxon>
        <taxon>Actinomycetes</taxon>
        <taxon>Micrococcales</taxon>
        <taxon>Microbacteriaceae</taxon>
        <taxon>Agrococcus</taxon>
    </lineage>
</organism>
<dbReference type="AlphaFoldDB" id="A0A1R4G2K2"/>
<feature type="domain" description="SseB protein N-terminal" evidence="1">
    <location>
        <begin position="5"/>
        <end position="112"/>
    </location>
</feature>
<dbReference type="RefSeq" id="WP_086992081.1">
    <property type="nucleotide sequence ID" value="NZ_FUHU01000036.1"/>
</dbReference>
<dbReference type="GeneID" id="303173213"/>
<dbReference type="InterPro" id="IPR009839">
    <property type="entry name" value="SseB_N"/>
</dbReference>